<gene>
    <name evidence="2" type="ORF">GCM10007989_10560</name>
</gene>
<dbReference type="Gene3D" id="3.40.50.150">
    <property type="entry name" value="Vaccinia Virus protein VP39"/>
    <property type="match status" value="1"/>
</dbReference>
<dbReference type="GO" id="GO:0032259">
    <property type="term" value="P:methylation"/>
    <property type="evidence" value="ECO:0007669"/>
    <property type="project" value="UniProtKB-KW"/>
</dbReference>
<evidence type="ECO:0000259" key="1">
    <source>
        <dbReference type="Pfam" id="PF13847"/>
    </source>
</evidence>
<keyword evidence="2" id="KW-0489">Methyltransferase</keyword>
<dbReference type="EMBL" id="BMZE01000001">
    <property type="protein sequence ID" value="GHA17255.1"/>
    <property type="molecule type" value="Genomic_DNA"/>
</dbReference>
<name>A0A918RZP3_9HYPH</name>
<protein>
    <submittedName>
        <fullName evidence="2">Methyltransferase</fullName>
    </submittedName>
</protein>
<sequence>MAEDARFWNRMARRYAAQPVADQAVYEEKLHRTRRYLSSESQVLEFGCGTGSTALLHAPYVANIVAIDFSKEMISIAREKARGAGIDNVHFEVAGIEAYDVGRASFDAVLGLSVLHLVRDKQAVVNTVYTMLKPGGVFVSSTACVADTRLGFLRYVAPLGRAIGLLPFLDVMTHEALLDCHRKAGFEILEDWQPSAEKAVFVIARKPA</sequence>
<dbReference type="InterPro" id="IPR025714">
    <property type="entry name" value="Methyltranfer_dom"/>
</dbReference>
<reference evidence="2" key="1">
    <citation type="journal article" date="2014" name="Int. J. Syst. Evol. Microbiol.">
        <title>Complete genome sequence of Corynebacterium casei LMG S-19264T (=DSM 44701T), isolated from a smear-ripened cheese.</title>
        <authorList>
            <consortium name="US DOE Joint Genome Institute (JGI-PGF)"/>
            <person name="Walter F."/>
            <person name="Albersmeier A."/>
            <person name="Kalinowski J."/>
            <person name="Ruckert C."/>
        </authorList>
    </citation>
    <scope>NUCLEOTIDE SEQUENCE</scope>
    <source>
        <strain evidence="2">KCTC 32437</strain>
    </source>
</reference>
<reference evidence="2" key="2">
    <citation type="submission" date="2020-09" db="EMBL/GenBank/DDBJ databases">
        <authorList>
            <person name="Sun Q."/>
            <person name="Kim S."/>
        </authorList>
    </citation>
    <scope>NUCLEOTIDE SEQUENCE</scope>
    <source>
        <strain evidence="2">KCTC 32437</strain>
    </source>
</reference>
<accession>A0A918RZP3</accession>
<proteinExistence type="predicted"/>
<dbReference type="PANTHER" id="PTHR43861">
    <property type="entry name" value="TRANS-ACONITATE 2-METHYLTRANSFERASE-RELATED"/>
    <property type="match status" value="1"/>
</dbReference>
<comment type="caution">
    <text evidence="2">The sequence shown here is derived from an EMBL/GenBank/DDBJ whole genome shotgun (WGS) entry which is preliminary data.</text>
</comment>
<feature type="domain" description="Methyltransferase" evidence="1">
    <location>
        <begin position="38"/>
        <end position="144"/>
    </location>
</feature>
<dbReference type="AlphaFoldDB" id="A0A918RZP3"/>
<dbReference type="InterPro" id="IPR029063">
    <property type="entry name" value="SAM-dependent_MTases_sf"/>
</dbReference>
<dbReference type="CDD" id="cd02440">
    <property type="entry name" value="AdoMet_MTases"/>
    <property type="match status" value="1"/>
</dbReference>
<dbReference type="Proteomes" id="UP000646579">
    <property type="component" value="Unassembled WGS sequence"/>
</dbReference>
<dbReference type="Pfam" id="PF13847">
    <property type="entry name" value="Methyltransf_31"/>
    <property type="match status" value="1"/>
</dbReference>
<keyword evidence="2" id="KW-0808">Transferase</keyword>
<dbReference type="GO" id="GO:0008168">
    <property type="term" value="F:methyltransferase activity"/>
    <property type="evidence" value="ECO:0007669"/>
    <property type="project" value="UniProtKB-KW"/>
</dbReference>
<evidence type="ECO:0000313" key="3">
    <source>
        <dbReference type="Proteomes" id="UP000646579"/>
    </source>
</evidence>
<dbReference type="SUPFAM" id="SSF53335">
    <property type="entry name" value="S-adenosyl-L-methionine-dependent methyltransferases"/>
    <property type="match status" value="1"/>
</dbReference>
<evidence type="ECO:0000313" key="2">
    <source>
        <dbReference type="EMBL" id="GHA17255.1"/>
    </source>
</evidence>
<organism evidence="2 3">
    <name type="scientific">Devosia pacifica</name>
    <dbReference type="NCBI Taxonomy" id="1335967"/>
    <lineage>
        <taxon>Bacteria</taxon>
        <taxon>Pseudomonadati</taxon>
        <taxon>Pseudomonadota</taxon>
        <taxon>Alphaproteobacteria</taxon>
        <taxon>Hyphomicrobiales</taxon>
        <taxon>Devosiaceae</taxon>
        <taxon>Devosia</taxon>
    </lineage>
</organism>
<dbReference type="PANTHER" id="PTHR43861:SF1">
    <property type="entry name" value="TRANS-ACONITATE 2-METHYLTRANSFERASE"/>
    <property type="match status" value="1"/>
</dbReference>
<keyword evidence="3" id="KW-1185">Reference proteome</keyword>